<reference evidence="1" key="1">
    <citation type="submission" date="2022-10" db="EMBL/GenBank/DDBJ databases">
        <title>Complete Genome of Trichothecium roseum strain YXFP-22015, a Plant Pathogen Isolated from Citrus.</title>
        <authorList>
            <person name="Wang Y."/>
            <person name="Zhu L."/>
        </authorList>
    </citation>
    <scope>NUCLEOTIDE SEQUENCE</scope>
    <source>
        <strain evidence="1">YXFP-22015</strain>
    </source>
</reference>
<protein>
    <submittedName>
        <fullName evidence="1">Uncharacterized protein</fullName>
    </submittedName>
</protein>
<evidence type="ECO:0000313" key="2">
    <source>
        <dbReference type="Proteomes" id="UP001163324"/>
    </source>
</evidence>
<name>A0ACC0V341_9HYPO</name>
<accession>A0ACC0V341</accession>
<organism evidence="1 2">
    <name type="scientific">Trichothecium roseum</name>
    <dbReference type="NCBI Taxonomy" id="47278"/>
    <lineage>
        <taxon>Eukaryota</taxon>
        <taxon>Fungi</taxon>
        <taxon>Dikarya</taxon>
        <taxon>Ascomycota</taxon>
        <taxon>Pezizomycotina</taxon>
        <taxon>Sordariomycetes</taxon>
        <taxon>Hypocreomycetidae</taxon>
        <taxon>Hypocreales</taxon>
        <taxon>Hypocreales incertae sedis</taxon>
        <taxon>Trichothecium</taxon>
    </lineage>
</organism>
<gene>
    <name evidence="1" type="ORF">N3K66_004597</name>
</gene>
<evidence type="ECO:0000313" key="1">
    <source>
        <dbReference type="EMBL" id="KAI9900335.1"/>
    </source>
</evidence>
<dbReference type="EMBL" id="CM047943">
    <property type="protein sequence ID" value="KAI9900335.1"/>
    <property type="molecule type" value="Genomic_DNA"/>
</dbReference>
<keyword evidence="2" id="KW-1185">Reference proteome</keyword>
<proteinExistence type="predicted"/>
<sequence length="949" mass="103799">MNTQAAVNNGGSTPDRGPVVFAVTTATLVLATVFVFARMISRHFIVGRLTWDDKVMAFAWLIAFFLSFTIDLGAVNGLGKHDDDIPENKWAVLRRCEYVFSILYNPALMATKTSIILFLLRLFKDTQFVLRWASYTLLAIVNVAGLILTFMNIFQCEPVESAWNPYFRDNIKCIPLLTEFICAAPVNIITNLALLALPIPILTGLRLPLRQKTILVITFLLSIFVTVVDVIRISYLQEAINGVPTDSSTNPASRFGGQANFSWNASRSFMWSAVEVNVGITCACIPKLKPLVLRLLPAMLYDPDGSSFPQSSKSRTSDGAQDTSEVTAPPEAVLPAEDTAQESTDDGGMTAMEFLTTPGQDSNYHRGSVANPNGTADHAVYFGFVNMAKPKSMIQTSTAESFRYCSVVAILFALWGISYGLLNTLNNVVSAINSMSPAQTLGLTSIYFGGGYFVGPLLVGEWILRRDEHNRSRRHARNQEESIGGFKVCFIVGLCIYGIGTIIFWPSAVTNSFGGYMLSNFVTGVGLSTLETAANAFLILCGPEPYAETRLLLAQGIQGVATVISGVLANNVFFKSISDDDSPNSTTLINVQWTYLGITLLCVALALFFYYMPLPEVSDAELEEAAAELPVDPKNRSIFGLQLRTIGLILAVTAQFFYVGAQESNNIYFRDLILSLVPTRPNDGDGATQGTTNQSEDDNPPGVHVSIPNYLLIGHTAFALSRFFVGFLTYLSVRYQRLPRPRTYLLSFLLLSCLFSLLVVVLRPSNPNIIVIPVILFFFTEGPIWPLIFAMGLRGQGRRTKRAAAFITMGASGAAWPIFAQFGIIKNGGSVQTSFVLIVAFQGLMMLYPTFLSSSGDAKTLVDLRSHRTTAGSEPDETSTDTMVANLSRLQTHGLTDEKQPGPISRATKRLSARITNSPRRSSHAGFTRHDEERADHTSDSTTQSPSPT</sequence>
<comment type="caution">
    <text evidence="1">The sequence shown here is derived from an EMBL/GenBank/DDBJ whole genome shotgun (WGS) entry which is preliminary data.</text>
</comment>
<dbReference type="Proteomes" id="UP001163324">
    <property type="component" value="Chromosome 4"/>
</dbReference>